<dbReference type="RefSeq" id="XP_033392278.1">
    <property type="nucleotide sequence ID" value="XM_033541344.1"/>
</dbReference>
<dbReference type="PANTHER" id="PTHR33112:SF12">
    <property type="entry name" value="HETEROKARYON INCOMPATIBILITY DOMAIN-CONTAINING PROTEIN"/>
    <property type="match status" value="1"/>
</dbReference>
<proteinExistence type="predicted"/>
<protein>
    <recommendedName>
        <fullName evidence="2">Heterokaryon incompatibility domain-containing protein</fullName>
    </recommendedName>
</protein>
<dbReference type="EMBL" id="ML995517">
    <property type="protein sequence ID" value="KAF2136560.1"/>
    <property type="molecule type" value="Genomic_DNA"/>
</dbReference>
<dbReference type="Pfam" id="PF06985">
    <property type="entry name" value="HET"/>
    <property type="match status" value="1"/>
</dbReference>
<dbReference type="OrthoDB" id="5428863at2759"/>
<organism evidence="3 4">
    <name type="scientific">Aplosporella prunicola CBS 121167</name>
    <dbReference type="NCBI Taxonomy" id="1176127"/>
    <lineage>
        <taxon>Eukaryota</taxon>
        <taxon>Fungi</taxon>
        <taxon>Dikarya</taxon>
        <taxon>Ascomycota</taxon>
        <taxon>Pezizomycotina</taxon>
        <taxon>Dothideomycetes</taxon>
        <taxon>Dothideomycetes incertae sedis</taxon>
        <taxon>Botryosphaeriales</taxon>
        <taxon>Aplosporellaceae</taxon>
        <taxon>Aplosporella</taxon>
    </lineage>
</organism>
<feature type="compositionally biased region" description="Basic and acidic residues" evidence="1">
    <location>
        <begin position="1"/>
        <end position="18"/>
    </location>
</feature>
<dbReference type="Proteomes" id="UP000799438">
    <property type="component" value="Unassembled WGS sequence"/>
</dbReference>
<evidence type="ECO:0000259" key="2">
    <source>
        <dbReference type="Pfam" id="PF06985"/>
    </source>
</evidence>
<dbReference type="GeneID" id="54298840"/>
<feature type="region of interest" description="Disordered" evidence="1">
    <location>
        <begin position="1"/>
        <end position="27"/>
    </location>
</feature>
<feature type="domain" description="Heterokaryon incompatibility" evidence="2">
    <location>
        <begin position="245"/>
        <end position="397"/>
    </location>
</feature>
<reference evidence="3" key="1">
    <citation type="journal article" date="2020" name="Stud. Mycol.">
        <title>101 Dothideomycetes genomes: a test case for predicting lifestyles and emergence of pathogens.</title>
        <authorList>
            <person name="Haridas S."/>
            <person name="Albert R."/>
            <person name="Binder M."/>
            <person name="Bloem J."/>
            <person name="Labutti K."/>
            <person name="Salamov A."/>
            <person name="Andreopoulos B."/>
            <person name="Baker S."/>
            <person name="Barry K."/>
            <person name="Bills G."/>
            <person name="Bluhm B."/>
            <person name="Cannon C."/>
            <person name="Castanera R."/>
            <person name="Culley D."/>
            <person name="Daum C."/>
            <person name="Ezra D."/>
            <person name="Gonzalez J."/>
            <person name="Henrissat B."/>
            <person name="Kuo A."/>
            <person name="Liang C."/>
            <person name="Lipzen A."/>
            <person name="Lutzoni F."/>
            <person name="Magnuson J."/>
            <person name="Mondo S."/>
            <person name="Nolan M."/>
            <person name="Ohm R."/>
            <person name="Pangilinan J."/>
            <person name="Park H.-J."/>
            <person name="Ramirez L."/>
            <person name="Alfaro M."/>
            <person name="Sun H."/>
            <person name="Tritt A."/>
            <person name="Yoshinaga Y."/>
            <person name="Zwiers L.-H."/>
            <person name="Turgeon B."/>
            <person name="Goodwin S."/>
            <person name="Spatafora J."/>
            <person name="Crous P."/>
            <person name="Grigoriev I."/>
        </authorList>
    </citation>
    <scope>NUCLEOTIDE SEQUENCE</scope>
    <source>
        <strain evidence="3">CBS 121167</strain>
    </source>
</reference>
<dbReference type="AlphaFoldDB" id="A0A6A6AXR2"/>
<dbReference type="InterPro" id="IPR010730">
    <property type="entry name" value="HET"/>
</dbReference>
<gene>
    <name evidence="3" type="ORF">K452DRAFT_292284</name>
</gene>
<evidence type="ECO:0000256" key="1">
    <source>
        <dbReference type="SAM" id="MobiDB-lite"/>
    </source>
</evidence>
<sequence length="775" mass="87035">MVSDDGISRDSTLSRRSTESSSDQHSNYEIQIPSTLSGSVSLDTRNRCKKCSKFLSEVSSSKHFQTQTCLGTFDDYNDPECLLCHVISCSVRLLIGSSKGKIDQKEIKLFAMGKRRPAKSSGSRQLKISGHRPRILLALNVAPSDQGFVISNGTRFSVAELEDVSPLYAPKPNSESNPEACSRRVIPPQMDLGLINQWMQVCNAHKHSDKISSTDGHDPFQHAQGFRLIDVVDECLVQKTDRCSYLALSYVWGTTIDSMLKTIRSNIRALRKPGALKNQDSIPRTIRDAMCLVRSIGQRYLWVDALCIVQDDPEEKKRLICGMDYVYENAMLTIIAASGGDADAGLSGITHRQDQAYEETAIFQVKKSILRVSTYRPSLTEHLQSSRWNTRGWTYQEQYLSKRLLYFTPDEAFFVCRSCRFREGYCLEDLDRTFSSGQGRPRWSSRLRSRASSGKDVESHHYLSTDLELGTVAVRECQSVILEYSNRVLSDPEDILNAFSGVYNHLSSISGASPLSIPGGVRLDTTITFTQGIPPWFISQGLLWHPANGTTKRRSACKDDSDAVYSSWSWTSWNGPIEFLSNVSFWPWQNDEGPYLHVHSWIPEWHFAGFSVGGVINNRNDLKAPRNSPRSKYIPKGAARLAQEAKKSIPPTVTLASGDLGFWAPCLSFEFSLYKETKCPAAVWNLSPTSISDQWCGSFRFDDGIVKPVEDFVLLSRRGCDFLILGIDTQNGVSTRVGIGLVCFQGESRDSHSNFWDQLDAAGELKWEWRFIVLR</sequence>
<keyword evidence="4" id="KW-1185">Reference proteome</keyword>
<accession>A0A6A6AXR2</accession>
<evidence type="ECO:0000313" key="3">
    <source>
        <dbReference type="EMBL" id="KAF2136560.1"/>
    </source>
</evidence>
<name>A0A6A6AXR2_9PEZI</name>
<dbReference type="PANTHER" id="PTHR33112">
    <property type="entry name" value="DOMAIN PROTEIN, PUTATIVE-RELATED"/>
    <property type="match status" value="1"/>
</dbReference>
<evidence type="ECO:0000313" key="4">
    <source>
        <dbReference type="Proteomes" id="UP000799438"/>
    </source>
</evidence>